<dbReference type="RefSeq" id="WP_271139890.1">
    <property type="nucleotide sequence ID" value="NZ_JAPYYP010000007.1"/>
</dbReference>
<dbReference type="Pfam" id="PF22691">
    <property type="entry name" value="Thiolase_C_1"/>
    <property type="match status" value="1"/>
</dbReference>
<sequence length="381" mass="40617">MNTERAAAIVGVAESDLGETPGKNVLQLQAQAAKAALDDAGFTKDDVDALFTAGNWAWATNLMLGEYLGIRPSYTDGTNIGGSSFELHIGHAVAGIKAGLFDVALITYGSTQRSDRSRNRPMPIVPLTEQYERPYGLPAPVGAYALAAMRHMHLYGTTSEQLAEIAVATRKWAMLNEKAFMREPIEIADVLASRWIAEPLHLLDCCLVTDGGGAVVVASRRAAARAKKRPVWILGHGETHTHNTIANMPDLTMTGARESGRRAFEMAGVTHDEIDVAEIYDSFTITVLLTLEALGFCKPGEGGAFVSGQRTAPGGPFPMNTNGGGLSYCHPGMYGIFLLIEAARQLRGECGERQVPDARLALVHGTGGVLSSAATLILGRD</sequence>
<dbReference type="InterPro" id="IPR016039">
    <property type="entry name" value="Thiolase-like"/>
</dbReference>
<evidence type="ECO:0000259" key="1">
    <source>
        <dbReference type="Pfam" id="PF22691"/>
    </source>
</evidence>
<gene>
    <name evidence="2" type="ORF">O3V59_08335</name>
</gene>
<dbReference type="Proteomes" id="UP001151071">
    <property type="component" value="Unassembled WGS sequence"/>
</dbReference>
<evidence type="ECO:0000313" key="3">
    <source>
        <dbReference type="Proteomes" id="UP001151071"/>
    </source>
</evidence>
<accession>A0A9X3TPF2</accession>
<dbReference type="PANTHER" id="PTHR42870:SF1">
    <property type="entry name" value="NON-SPECIFIC LIPID-TRANSFER PROTEIN-LIKE 2"/>
    <property type="match status" value="1"/>
</dbReference>
<dbReference type="GO" id="GO:0016747">
    <property type="term" value="F:acyltransferase activity, transferring groups other than amino-acyl groups"/>
    <property type="evidence" value="ECO:0007669"/>
    <property type="project" value="InterPro"/>
</dbReference>
<dbReference type="PIRSF" id="PIRSF000429">
    <property type="entry name" value="Ac-CoA_Ac_transf"/>
    <property type="match status" value="1"/>
</dbReference>
<dbReference type="NCBIfam" id="NF004811">
    <property type="entry name" value="PRK06158.1"/>
    <property type="match status" value="1"/>
</dbReference>
<evidence type="ECO:0000313" key="2">
    <source>
        <dbReference type="EMBL" id="MDA5108366.1"/>
    </source>
</evidence>
<organism evidence="2 3">
    <name type="scientific">Brevibacillus thermoruber</name>
    <dbReference type="NCBI Taxonomy" id="33942"/>
    <lineage>
        <taxon>Bacteria</taxon>
        <taxon>Bacillati</taxon>
        <taxon>Bacillota</taxon>
        <taxon>Bacilli</taxon>
        <taxon>Bacillales</taxon>
        <taxon>Paenibacillaceae</taxon>
        <taxon>Brevibacillus</taxon>
    </lineage>
</organism>
<dbReference type="SUPFAM" id="SSF53901">
    <property type="entry name" value="Thiolase-like"/>
    <property type="match status" value="2"/>
</dbReference>
<dbReference type="AlphaFoldDB" id="A0A9X3TPF2"/>
<keyword evidence="3" id="KW-1185">Reference proteome</keyword>
<dbReference type="PANTHER" id="PTHR42870">
    <property type="entry name" value="ACETYL-COA C-ACETYLTRANSFERASE"/>
    <property type="match status" value="1"/>
</dbReference>
<dbReference type="InterPro" id="IPR002155">
    <property type="entry name" value="Thiolase"/>
</dbReference>
<protein>
    <submittedName>
        <fullName evidence="2">Acetyl-CoA acetyltransferase</fullName>
    </submittedName>
</protein>
<dbReference type="Gene3D" id="3.40.47.10">
    <property type="match status" value="1"/>
</dbReference>
<comment type="caution">
    <text evidence="2">The sequence shown here is derived from an EMBL/GenBank/DDBJ whole genome shotgun (WGS) entry which is preliminary data.</text>
</comment>
<dbReference type="InterPro" id="IPR055140">
    <property type="entry name" value="Thiolase_C_2"/>
</dbReference>
<dbReference type="CDD" id="cd00829">
    <property type="entry name" value="SCP-x_thiolase"/>
    <property type="match status" value="1"/>
</dbReference>
<name>A0A9X3TPF2_9BACL</name>
<feature type="domain" description="Thiolase C-terminal" evidence="1">
    <location>
        <begin position="237"/>
        <end position="380"/>
    </location>
</feature>
<reference evidence="2" key="1">
    <citation type="submission" date="2022-12" db="EMBL/GenBank/DDBJ databases">
        <title>Draft genome sequence of the thermophilic strain Brevibacillus thermoruber HT42, isolated from Los Humeros, Puebla, Mexico, with biotechnological potential.</title>
        <authorList>
            <person name="Lara Sanchez J."/>
            <person name="Solis Palacios R."/>
            <person name="Bustos Baena A.S."/>
            <person name="Ruz Baez A.E."/>
            <person name="Espinosa Luna G."/>
            <person name="Oliart Ros R.M."/>
        </authorList>
    </citation>
    <scope>NUCLEOTIDE SEQUENCE</scope>
    <source>
        <strain evidence="2">HT42</strain>
    </source>
</reference>
<proteinExistence type="predicted"/>
<dbReference type="EMBL" id="JAPYYP010000007">
    <property type="protein sequence ID" value="MDA5108366.1"/>
    <property type="molecule type" value="Genomic_DNA"/>
</dbReference>